<feature type="transmembrane region" description="Helical" evidence="5">
    <location>
        <begin position="604"/>
        <end position="626"/>
    </location>
</feature>
<keyword evidence="4 5" id="KW-0472">Membrane</keyword>
<keyword evidence="3 5" id="KW-1133">Transmembrane helix</keyword>
<dbReference type="GO" id="GO:0005254">
    <property type="term" value="F:chloride channel activity"/>
    <property type="evidence" value="ECO:0007669"/>
    <property type="project" value="TreeGrafter"/>
</dbReference>
<dbReference type="HOGENOM" id="CLU_010867_0_0_1"/>
<evidence type="ECO:0000256" key="5">
    <source>
        <dbReference type="SAM" id="Phobius"/>
    </source>
</evidence>
<dbReference type="OrthoDB" id="296386at2759"/>
<dbReference type="PANTHER" id="PTHR12308">
    <property type="entry name" value="ANOCTAMIN"/>
    <property type="match status" value="1"/>
</dbReference>
<evidence type="ECO:0000259" key="7">
    <source>
        <dbReference type="Pfam" id="PF20877"/>
    </source>
</evidence>
<evidence type="ECO:0008006" key="10">
    <source>
        <dbReference type="Google" id="ProtNLM"/>
    </source>
</evidence>
<evidence type="ECO:0000259" key="6">
    <source>
        <dbReference type="Pfam" id="PF04547"/>
    </source>
</evidence>
<dbReference type="Proteomes" id="UP000008383">
    <property type="component" value="Unassembled WGS sequence"/>
</dbReference>
<feature type="transmembrane region" description="Helical" evidence="5">
    <location>
        <begin position="181"/>
        <end position="209"/>
    </location>
</feature>
<evidence type="ECO:0000256" key="3">
    <source>
        <dbReference type="ARBA" id="ARBA00022989"/>
    </source>
</evidence>
<feature type="transmembrane region" description="Helical" evidence="5">
    <location>
        <begin position="390"/>
        <end position="411"/>
    </location>
</feature>
<evidence type="ECO:0000256" key="2">
    <source>
        <dbReference type="ARBA" id="ARBA00022692"/>
    </source>
</evidence>
<dbReference type="InterPro" id="IPR049456">
    <property type="entry name" value="Anoctamin_N_fung"/>
</dbReference>
<dbReference type="RefSeq" id="XP_003018510.1">
    <property type="nucleotide sequence ID" value="XM_003018464.1"/>
</dbReference>
<dbReference type="Pfam" id="PF04547">
    <property type="entry name" value="Anoctamin"/>
    <property type="match status" value="1"/>
</dbReference>
<dbReference type="AlphaFoldDB" id="D4DJT8"/>
<comment type="caution">
    <text evidence="8">The sequence shown here is derived from an EMBL/GenBank/DDBJ whole genome shotgun (WGS) entry which is preliminary data.</text>
</comment>
<proteinExistence type="predicted"/>
<accession>D4DJT8</accession>
<evidence type="ECO:0000256" key="4">
    <source>
        <dbReference type="ARBA" id="ARBA00023136"/>
    </source>
</evidence>
<sequence length="801" mass="91855">MAQDLGTKYIPGHTLAKNFGVEYVILYSFEDQDASRELQRLLRTLYSVGLEAAVRPGKGQCLVVLVRPREDKLKAMAYRTRIKDWLYGVRTSQPTKDINDTQGVPWTEAERLRTIYDMMTLPRADGGADITPGYGYWKNVKSIFPLHDHDMNSEWIKSWSRKTLLDNDDLEQIRVKLGEKVAFYFTFLQTYFRFLMVPAGLGLFCWVFLGHFSIFYAVLNSLFCLVFVEFWKRQETDLRLRWQVKGVSEIKARRKEYKHEKEIIDPITGETVYVFPASKRLVRQLLVIPFTMAVVVALGTLIATCFAIEVFINEIYSGPFRTYLVCQSLPLTRFLYQTANKQQAFVPTIILSLCVPTISAILTKVATQMTEYENYETQDSHDIALTRKVFILNFVTSYLPIFLTAFVYVPFAPTIVPYLDVFHLAVKPFQPNEKGATTASAATEIKEFRINRARLRNQVIYFTVTAQIVNFALETVVPYVKRKFFRKYEEMSEARKNKEDSKSASSSSTDLLLDDVPEEAEFLKRVRNESELSDYDVTDDLREMCVQFGYLALFSPVWSLVPVSFLVNNWVELRSDFFKICIEYKRPTPFRADSIGPWLDSLSFLSWMGSLTSAALVYMFSSVAGAGNDEPHDDIKGWLLLLTIFFSEHIYLLARLAVQVAMSKLETLDTRRDRAERYLMRKGYLDRASSGHANINDTDENHYQRRGEEMLAEVQASAGVGEAVGDFDELGSDYVEEEIGQITRSSLEEDARKFSMPDATPSELFWARQQGWKESARIGAAIIQAGAQKETKEPKETKKSQ</sequence>
<evidence type="ECO:0000313" key="8">
    <source>
        <dbReference type="EMBL" id="EFE37865.1"/>
    </source>
</evidence>
<feature type="transmembrane region" description="Helical" evidence="5">
    <location>
        <begin position="638"/>
        <end position="658"/>
    </location>
</feature>
<dbReference type="GO" id="GO:0032541">
    <property type="term" value="C:cortical endoplasmic reticulum"/>
    <property type="evidence" value="ECO:0007669"/>
    <property type="project" value="TreeGrafter"/>
</dbReference>
<feature type="transmembrane region" description="Helical" evidence="5">
    <location>
        <begin position="344"/>
        <end position="362"/>
    </location>
</feature>
<dbReference type="EMBL" id="ACYE01000445">
    <property type="protein sequence ID" value="EFE37865.1"/>
    <property type="molecule type" value="Genomic_DNA"/>
</dbReference>
<feature type="domain" description="Anoctamin alpha-beta plait" evidence="7">
    <location>
        <begin position="20"/>
        <end position="140"/>
    </location>
</feature>
<gene>
    <name evidence="8" type="ORF">TRV_07456</name>
</gene>
<feature type="transmembrane region" description="Helical" evidence="5">
    <location>
        <begin position="215"/>
        <end position="231"/>
    </location>
</feature>
<evidence type="ECO:0000256" key="1">
    <source>
        <dbReference type="ARBA" id="ARBA00004141"/>
    </source>
</evidence>
<feature type="transmembrane region" description="Helical" evidence="5">
    <location>
        <begin position="548"/>
        <end position="567"/>
    </location>
</feature>
<dbReference type="PANTHER" id="PTHR12308:SF73">
    <property type="entry name" value="ANOCTAMIN"/>
    <property type="match status" value="1"/>
</dbReference>
<comment type="subcellular location">
    <subcellularLocation>
        <location evidence="1">Membrane</location>
        <topology evidence="1">Multi-pass membrane protein</topology>
    </subcellularLocation>
</comment>
<reference evidence="9" key="1">
    <citation type="journal article" date="2011" name="Genome Biol.">
        <title>Comparative and functional genomics provide insights into the pathogenicity of dermatophytic fungi.</title>
        <authorList>
            <person name="Burmester A."/>
            <person name="Shelest E."/>
            <person name="Gloeckner G."/>
            <person name="Heddergott C."/>
            <person name="Schindler S."/>
            <person name="Staib P."/>
            <person name="Heidel A."/>
            <person name="Felder M."/>
            <person name="Petzold A."/>
            <person name="Szafranski K."/>
            <person name="Feuermann M."/>
            <person name="Pedruzzi I."/>
            <person name="Priebe S."/>
            <person name="Groth M."/>
            <person name="Winkler R."/>
            <person name="Li W."/>
            <person name="Kniemeyer O."/>
            <person name="Schroeckh V."/>
            <person name="Hertweck C."/>
            <person name="Hube B."/>
            <person name="White T.C."/>
            <person name="Platzer M."/>
            <person name="Guthke R."/>
            <person name="Heitman J."/>
            <person name="Woestemeyer J."/>
            <person name="Zipfel P.F."/>
            <person name="Monod M."/>
            <person name="Brakhage A.A."/>
        </authorList>
    </citation>
    <scope>NUCLEOTIDE SEQUENCE [LARGE SCALE GENOMIC DNA]</scope>
    <source>
        <strain evidence="9">HKI 0517</strain>
    </source>
</reference>
<keyword evidence="2 5" id="KW-0812">Transmembrane</keyword>
<feature type="domain" description="Anoctamin transmembrane" evidence="6">
    <location>
        <begin position="173"/>
        <end position="669"/>
    </location>
</feature>
<dbReference type="GeneID" id="9584439"/>
<dbReference type="InterPro" id="IPR007632">
    <property type="entry name" value="Anoctamin"/>
</dbReference>
<organism evidence="8 9">
    <name type="scientific">Trichophyton verrucosum (strain HKI 0517)</name>
    <dbReference type="NCBI Taxonomy" id="663202"/>
    <lineage>
        <taxon>Eukaryota</taxon>
        <taxon>Fungi</taxon>
        <taxon>Dikarya</taxon>
        <taxon>Ascomycota</taxon>
        <taxon>Pezizomycotina</taxon>
        <taxon>Eurotiomycetes</taxon>
        <taxon>Eurotiomycetidae</taxon>
        <taxon>Onygenales</taxon>
        <taxon>Arthrodermataceae</taxon>
        <taxon>Trichophyton</taxon>
    </lineage>
</organism>
<dbReference type="InterPro" id="IPR049452">
    <property type="entry name" value="Anoctamin_TM"/>
</dbReference>
<dbReference type="Pfam" id="PF20877">
    <property type="entry name" value="Anoctamin_N"/>
    <property type="match status" value="1"/>
</dbReference>
<name>D4DJT8_TRIVH</name>
<dbReference type="GO" id="GO:0016020">
    <property type="term" value="C:membrane"/>
    <property type="evidence" value="ECO:0007669"/>
    <property type="project" value="UniProtKB-SubCell"/>
</dbReference>
<keyword evidence="9" id="KW-1185">Reference proteome</keyword>
<feature type="transmembrane region" description="Helical" evidence="5">
    <location>
        <begin position="459"/>
        <end position="480"/>
    </location>
</feature>
<dbReference type="KEGG" id="tve:TRV_07456"/>
<protein>
    <recommendedName>
        <fullName evidence="10">Plasma membrane channel protein (Aqy1)</fullName>
    </recommendedName>
</protein>
<evidence type="ECO:0000313" key="9">
    <source>
        <dbReference type="Proteomes" id="UP000008383"/>
    </source>
</evidence>
<feature type="transmembrane region" description="Helical" evidence="5">
    <location>
        <begin position="285"/>
        <end position="312"/>
    </location>
</feature>